<keyword evidence="2" id="KW-1185">Reference proteome</keyword>
<dbReference type="AlphaFoldDB" id="A0A8S0ZW09"/>
<dbReference type="OrthoDB" id="8193815at2759"/>
<accession>A0A8S0ZW09</accession>
<protein>
    <submittedName>
        <fullName evidence="1">Uncharacterized protein</fullName>
    </submittedName>
</protein>
<proteinExistence type="predicted"/>
<evidence type="ECO:0000313" key="2">
    <source>
        <dbReference type="Proteomes" id="UP000494106"/>
    </source>
</evidence>
<evidence type="ECO:0000313" key="1">
    <source>
        <dbReference type="EMBL" id="CAB3237783.1"/>
    </source>
</evidence>
<comment type="caution">
    <text evidence="1">The sequence shown here is derived from an EMBL/GenBank/DDBJ whole genome shotgun (WGS) entry which is preliminary data.</text>
</comment>
<dbReference type="Proteomes" id="UP000494106">
    <property type="component" value="Unassembled WGS sequence"/>
</dbReference>
<dbReference type="EMBL" id="CADEBC010000495">
    <property type="protein sequence ID" value="CAB3237783.1"/>
    <property type="molecule type" value="Genomic_DNA"/>
</dbReference>
<organism evidence="1 2">
    <name type="scientific">Arctia plantaginis</name>
    <name type="common">Wood tiger moth</name>
    <name type="synonym">Phalaena plantaginis</name>
    <dbReference type="NCBI Taxonomy" id="874455"/>
    <lineage>
        <taxon>Eukaryota</taxon>
        <taxon>Metazoa</taxon>
        <taxon>Ecdysozoa</taxon>
        <taxon>Arthropoda</taxon>
        <taxon>Hexapoda</taxon>
        <taxon>Insecta</taxon>
        <taxon>Pterygota</taxon>
        <taxon>Neoptera</taxon>
        <taxon>Endopterygota</taxon>
        <taxon>Lepidoptera</taxon>
        <taxon>Glossata</taxon>
        <taxon>Ditrysia</taxon>
        <taxon>Noctuoidea</taxon>
        <taxon>Erebidae</taxon>
        <taxon>Arctiinae</taxon>
        <taxon>Arctia</taxon>
    </lineage>
</organism>
<gene>
    <name evidence="1" type="ORF">APLA_LOCUS7129</name>
</gene>
<sequence length="83" mass="9140">MTCGAPTRPEIDEKGDPCGHPFAMYGMSWQACSQGKIMRGRPVASWEDELMKTAGPNWIQITQSGEGWLSLKDAFTHRGVLAD</sequence>
<reference evidence="1 2" key="1">
    <citation type="submission" date="2020-04" db="EMBL/GenBank/DDBJ databases">
        <authorList>
            <person name="Wallbank WR R."/>
            <person name="Pardo Diaz C."/>
            <person name="Kozak K."/>
            <person name="Martin S."/>
            <person name="Jiggins C."/>
            <person name="Moest M."/>
            <person name="Warren A I."/>
            <person name="Byers J.R.P. K."/>
            <person name="Montejo-Kovacevich G."/>
            <person name="Yen C E."/>
        </authorList>
    </citation>
    <scope>NUCLEOTIDE SEQUENCE [LARGE SCALE GENOMIC DNA]</scope>
</reference>
<name>A0A8S0ZW09_ARCPL</name>